<proteinExistence type="predicted"/>
<evidence type="ECO:0000256" key="1">
    <source>
        <dbReference type="ARBA" id="ARBA00022729"/>
    </source>
</evidence>
<dbReference type="EMBL" id="JAHZIK010000449">
    <property type="protein sequence ID" value="MBW7455864.1"/>
    <property type="molecule type" value="Genomic_DNA"/>
</dbReference>
<dbReference type="InterPro" id="IPR050955">
    <property type="entry name" value="Plant_Biomass_Hydrol_Est"/>
</dbReference>
<name>A0ABS7C4M9_9BACL</name>
<organism evidence="3 4">
    <name type="scientific">Paenibacillus sepulcri</name>
    <dbReference type="NCBI Taxonomy" id="359917"/>
    <lineage>
        <taxon>Bacteria</taxon>
        <taxon>Bacillati</taxon>
        <taxon>Bacillota</taxon>
        <taxon>Bacilli</taxon>
        <taxon>Bacillales</taxon>
        <taxon>Paenibacillaceae</taxon>
        <taxon>Paenibacillus</taxon>
    </lineage>
</organism>
<evidence type="ECO:0000259" key="2">
    <source>
        <dbReference type="Pfam" id="PF01738"/>
    </source>
</evidence>
<accession>A0ABS7C4M9</accession>
<evidence type="ECO:0000313" key="3">
    <source>
        <dbReference type="EMBL" id="MBW7455864.1"/>
    </source>
</evidence>
<keyword evidence="4" id="KW-1185">Reference proteome</keyword>
<dbReference type="GO" id="GO:0016787">
    <property type="term" value="F:hydrolase activity"/>
    <property type="evidence" value="ECO:0007669"/>
    <property type="project" value="UniProtKB-KW"/>
</dbReference>
<evidence type="ECO:0000313" key="4">
    <source>
        <dbReference type="Proteomes" id="UP001519887"/>
    </source>
</evidence>
<dbReference type="RefSeq" id="WP_210037215.1">
    <property type="nucleotide sequence ID" value="NZ_JBHLVU010000004.1"/>
</dbReference>
<reference evidence="3 4" key="1">
    <citation type="submission" date="2021-07" db="EMBL/GenBank/DDBJ databases">
        <title>Paenibacillus radiodurans sp. nov., isolated from the southeastern edge of Tengger Desert.</title>
        <authorList>
            <person name="Zhang G."/>
        </authorList>
    </citation>
    <scope>NUCLEOTIDE SEQUENCE [LARGE SCALE GENOMIC DNA]</scope>
    <source>
        <strain evidence="3 4">CCM 7311</strain>
    </source>
</reference>
<keyword evidence="3" id="KW-0378">Hydrolase</keyword>
<dbReference type="PANTHER" id="PTHR43037:SF1">
    <property type="entry name" value="BLL1128 PROTEIN"/>
    <property type="match status" value="1"/>
</dbReference>
<dbReference type="InterPro" id="IPR002925">
    <property type="entry name" value="Dienelactn_hydro"/>
</dbReference>
<dbReference type="Proteomes" id="UP001519887">
    <property type="component" value="Unassembled WGS sequence"/>
</dbReference>
<dbReference type="InterPro" id="IPR029058">
    <property type="entry name" value="AB_hydrolase_fold"/>
</dbReference>
<sequence length="217" mass="24779">MPVTSHLLRQETPEPVRIGYQLFLPSDYERNTGKKWPLILFLHCIKKRGDDLALLHQYGVARFAEERKDFGFIVATPQCPEHSDWPQQRNALSALLDEIARSHRVDPERVYLTGFSMGGNGTWDLAANVPGRFAAIAPLAGYYQPEDASLLKGIPVWAFHGEKDDVVIPGRTTEMVNAIRSLGGSVRYTAYPELDHQIWEETYGNPELYQWFLEHKR</sequence>
<protein>
    <submittedName>
        <fullName evidence="3">Dienelactone hydrolase family protein</fullName>
    </submittedName>
</protein>
<keyword evidence="1" id="KW-0732">Signal</keyword>
<dbReference type="Gene3D" id="3.40.50.1820">
    <property type="entry name" value="alpha/beta hydrolase"/>
    <property type="match status" value="1"/>
</dbReference>
<comment type="caution">
    <text evidence="3">The sequence shown here is derived from an EMBL/GenBank/DDBJ whole genome shotgun (WGS) entry which is preliminary data.</text>
</comment>
<gene>
    <name evidence="3" type="ORF">K0U00_17700</name>
</gene>
<dbReference type="PANTHER" id="PTHR43037">
    <property type="entry name" value="UNNAMED PRODUCT-RELATED"/>
    <property type="match status" value="1"/>
</dbReference>
<dbReference type="SUPFAM" id="SSF53474">
    <property type="entry name" value="alpha/beta-Hydrolases"/>
    <property type="match status" value="1"/>
</dbReference>
<dbReference type="Pfam" id="PF01738">
    <property type="entry name" value="DLH"/>
    <property type="match status" value="1"/>
</dbReference>
<feature type="domain" description="Dienelactone hydrolase" evidence="2">
    <location>
        <begin position="90"/>
        <end position="197"/>
    </location>
</feature>